<dbReference type="Proteomes" id="UP001521911">
    <property type="component" value="Unassembled WGS sequence"/>
</dbReference>
<proteinExistence type="predicted"/>
<evidence type="ECO:0000259" key="4">
    <source>
        <dbReference type="Pfam" id="PF04536"/>
    </source>
</evidence>
<dbReference type="InterPro" id="IPR007621">
    <property type="entry name" value="TPM_dom"/>
</dbReference>
<name>A0ABS9PSN9_9CORY</name>
<feature type="coiled-coil region" evidence="1">
    <location>
        <begin position="439"/>
        <end position="477"/>
    </location>
</feature>
<dbReference type="Pfam" id="PF04536">
    <property type="entry name" value="TPM_phosphatase"/>
    <property type="match status" value="1"/>
</dbReference>
<sequence length="686" mass="71222">MTIAARIGRAALAALVLGCATAGPAVAAELIVAAPEASALKDKVTDEAGVLSSSEKSELEDKIVALQQEHHVVIFVVFASSLPEGAESYANSIVSAKGPNSAAYVVGVEDSTVGVQTGKDWPRGRLDVMYDAAYAKLVDGHQYGPSALALVDAAATGSAGSSGSSGSGSSGSAGSSGSSDGSGGLWLAGGAGALVLAGGGIAAASRRTKKKNSVAALESARQIEPGNTSQLDRLDMATLEKLAQEELVSTDESIRRGKEELDIAVSEFGPERTRPFTKAMNHSTLTLQKAFQLQQQLNDNLPKSTAERRQMLVEIISSCGQADDALDEQAADFAHMRDLLINAGSKLDELTRRTVDLRGRLPQSRTLLSSLSGSYSEEALSSIADNPDMAEVSLTEAEKLLDRGRELQSKPAGQQGPLVGIIRDAEHALEVSDRLLTGVENAENSISSAKANLPALIEEVEGEIAEAQQLEQRGKAQGSPADWAALEEHVALARQAVDSARQNGQADPLGQYTALTAIDTKLDEQLDAVRETNSTRERQVMLYRQQIASAESSIQAAEDLLSSRGRVVGPEARVALADATRLYAQAQNAASRDLRAALNFSRDAAAAAQTSLNRAKTDLDTYRRQQQRRQASDAAGNILTGMVLGQVLGGGSHGHGGGFGGGFGGGGFGGGGFSGGGGGGFRGGSF</sequence>
<feature type="region of interest" description="Disordered" evidence="2">
    <location>
        <begin position="159"/>
        <end position="181"/>
    </location>
</feature>
<gene>
    <name evidence="5" type="ORF">MHK08_04445</name>
</gene>
<evidence type="ECO:0000313" key="5">
    <source>
        <dbReference type="EMBL" id="MCG7275720.1"/>
    </source>
</evidence>
<accession>A0ABS9PSN9</accession>
<feature type="domain" description="TPM" evidence="4">
    <location>
        <begin position="44"/>
        <end position="120"/>
    </location>
</feature>
<organism evidence="5 6">
    <name type="scientific">Corynebacterium singulare</name>
    <dbReference type="NCBI Taxonomy" id="161899"/>
    <lineage>
        <taxon>Bacteria</taxon>
        <taxon>Bacillati</taxon>
        <taxon>Actinomycetota</taxon>
        <taxon>Actinomycetes</taxon>
        <taxon>Mycobacteriales</taxon>
        <taxon>Corynebacteriaceae</taxon>
        <taxon>Corynebacterium</taxon>
    </lineage>
</organism>
<comment type="caution">
    <text evidence="5">The sequence shown here is derived from an EMBL/GenBank/DDBJ whole genome shotgun (WGS) entry which is preliminary data.</text>
</comment>
<dbReference type="EMBL" id="JAKRDF010000003">
    <property type="protein sequence ID" value="MCG7275720.1"/>
    <property type="molecule type" value="Genomic_DNA"/>
</dbReference>
<dbReference type="RefSeq" id="WP_239179493.1">
    <property type="nucleotide sequence ID" value="NZ_JAKRDF010000003.1"/>
</dbReference>
<dbReference type="Gene3D" id="3.10.310.50">
    <property type="match status" value="1"/>
</dbReference>
<evidence type="ECO:0000256" key="2">
    <source>
        <dbReference type="SAM" id="MobiDB-lite"/>
    </source>
</evidence>
<evidence type="ECO:0000313" key="6">
    <source>
        <dbReference type="Proteomes" id="UP001521911"/>
    </source>
</evidence>
<evidence type="ECO:0000256" key="3">
    <source>
        <dbReference type="SAM" id="SignalP"/>
    </source>
</evidence>
<keyword evidence="1" id="KW-0175">Coiled coil</keyword>
<feature type="signal peptide" evidence="3">
    <location>
        <begin position="1"/>
        <end position="27"/>
    </location>
</feature>
<evidence type="ECO:0000256" key="1">
    <source>
        <dbReference type="SAM" id="Coils"/>
    </source>
</evidence>
<keyword evidence="3" id="KW-0732">Signal</keyword>
<protein>
    <submittedName>
        <fullName evidence="5">TPM domain-containing protein</fullName>
    </submittedName>
</protein>
<keyword evidence="6" id="KW-1185">Reference proteome</keyword>
<reference evidence="5 6" key="1">
    <citation type="submission" date="2022-02" db="EMBL/GenBank/DDBJ databases">
        <title>Uncovering new skin microbiome diversity through culturing and metagenomics.</title>
        <authorList>
            <person name="Conlan S."/>
            <person name="Deming C."/>
            <person name="Nisc Comparative Sequencing Program N."/>
            <person name="Segre J.A."/>
        </authorList>
    </citation>
    <scope>NUCLEOTIDE SEQUENCE [LARGE SCALE GENOMIC DNA]</scope>
    <source>
        <strain evidence="5 6">ACRQV</strain>
    </source>
</reference>
<feature type="chain" id="PRO_5046466602" evidence="3">
    <location>
        <begin position="28"/>
        <end position="686"/>
    </location>
</feature>